<protein>
    <recommendedName>
        <fullName evidence="3">GspL cytoplasmic actin-ATPase-like domain-containing protein</fullName>
    </recommendedName>
</protein>
<dbReference type="Gene3D" id="3.30.420.40">
    <property type="match status" value="2"/>
</dbReference>
<proteinExistence type="predicted"/>
<evidence type="ECO:0000313" key="2">
    <source>
        <dbReference type="Proteomes" id="UP000198736"/>
    </source>
</evidence>
<dbReference type="AlphaFoldDB" id="A0A0S4L8V5"/>
<keyword evidence="2" id="KW-1185">Reference proteome</keyword>
<evidence type="ECO:0008006" key="3">
    <source>
        <dbReference type="Google" id="ProtNLM"/>
    </source>
</evidence>
<dbReference type="Proteomes" id="UP000198736">
    <property type="component" value="Unassembled WGS sequence"/>
</dbReference>
<gene>
    <name evidence="1" type="ORF">COMA2_120150</name>
</gene>
<name>A0A0S4L8V5_9BACT</name>
<organism evidence="1 2">
    <name type="scientific">Candidatus Nitrospira nitrificans</name>
    <dbReference type="NCBI Taxonomy" id="1742973"/>
    <lineage>
        <taxon>Bacteria</taxon>
        <taxon>Pseudomonadati</taxon>
        <taxon>Nitrospirota</taxon>
        <taxon>Nitrospiria</taxon>
        <taxon>Nitrospirales</taxon>
        <taxon>Nitrospiraceae</taxon>
        <taxon>Nitrospira</taxon>
    </lineage>
</organism>
<evidence type="ECO:0000313" key="1">
    <source>
        <dbReference type="EMBL" id="CUS33262.1"/>
    </source>
</evidence>
<dbReference type="STRING" id="1742973.COMA2_120150"/>
<dbReference type="EMBL" id="CZPZ01000004">
    <property type="protein sequence ID" value="CUS33262.1"/>
    <property type="molecule type" value="Genomic_DNA"/>
</dbReference>
<sequence>MWEWASSRPQRCLKFGPDSIAWAETERSWRGQRRHTCVMSLLADGMIKPSPTEENVQDPSALADRIRALTGPDSVRQSVGGAIRSDLPQRIALLLPDTVVRTTILHFEKLPVRREEREALIRWRFGQEQLFPLSGAKVSSQVFHDRSGGKGPSHTVLTVAVQESVLKQYESLCESVGLIPQEVGVTSLWVFDLWRRASSASHWRSRDCLWVSVADRALTTMICHHGRLLLYRCKLLGAETTDALTKPDMLNKILEECGASLEICQQQHPSEVVTEAVICADGDISAFQELVETELRLSVEQLAWDSIEALGRVASGSDRGMTSLAAMAGVL</sequence>
<reference evidence="2" key="1">
    <citation type="submission" date="2015-10" db="EMBL/GenBank/DDBJ databases">
        <authorList>
            <person name="Luecker S."/>
            <person name="Luecker S."/>
        </authorList>
    </citation>
    <scope>NUCLEOTIDE SEQUENCE [LARGE SCALE GENOMIC DNA]</scope>
</reference>
<accession>A0A0S4L8V5</accession>
<dbReference type="Gene3D" id="3.30.1490.300">
    <property type="match status" value="1"/>
</dbReference>